<keyword evidence="2" id="KW-1185">Reference proteome</keyword>
<gene>
    <name evidence="1" type="ORF">Verru16b_01728</name>
</gene>
<name>A0A1D8AUU6_9BACT</name>
<evidence type="ECO:0008006" key="3">
    <source>
        <dbReference type="Google" id="ProtNLM"/>
    </source>
</evidence>
<dbReference type="EMBL" id="CP016094">
    <property type="protein sequence ID" value="AOS44661.1"/>
    <property type="molecule type" value="Genomic_DNA"/>
</dbReference>
<protein>
    <recommendedName>
        <fullName evidence="3">Peptidase S24/S26A/S26B/S26C domain-containing protein</fullName>
    </recommendedName>
</protein>
<dbReference type="STRING" id="1838286.Verru16b_01728"/>
<evidence type="ECO:0000313" key="1">
    <source>
        <dbReference type="EMBL" id="AOS44661.1"/>
    </source>
</evidence>
<sequence>MQRRVWQYLGLVSVLLVSAAARDEADSWIRGVYTGESPRPVLATEPEAWQQASRIADHTPGAFVLVGTGRSMQPLYASGTIMVLRQLPYGQLKRGQTVLYRNQQNKIVAHVLVAKARDGWRARGLNNGIHDMEPVQSDNLVGVVIAAYKPVTRAPSGTLATLRRPKPRTEN</sequence>
<proteinExistence type="predicted"/>
<reference evidence="1 2" key="1">
    <citation type="submission" date="2016-06" db="EMBL/GenBank/DDBJ databases">
        <title>Three novel species with peptidoglycan cell walls form the new genus Lacunisphaera gen. nov. in the family Opitutaceae of the verrucomicrobial subdivision 4.</title>
        <authorList>
            <person name="Rast P."/>
            <person name="Gloeckner I."/>
            <person name="Jogler M."/>
            <person name="Boedeker C."/>
            <person name="Jeske O."/>
            <person name="Wiegand S."/>
            <person name="Reinhardt R."/>
            <person name="Schumann P."/>
            <person name="Rohde M."/>
            <person name="Spring S."/>
            <person name="Gloeckner F.O."/>
            <person name="Jogler C."/>
        </authorList>
    </citation>
    <scope>NUCLEOTIDE SEQUENCE [LARGE SCALE GENOMIC DNA]</scope>
    <source>
        <strain evidence="1 2">IG16b</strain>
    </source>
</reference>
<dbReference type="KEGG" id="obg:Verru16b_01728"/>
<accession>A0A1D8AUU6</accession>
<evidence type="ECO:0000313" key="2">
    <source>
        <dbReference type="Proteomes" id="UP000095228"/>
    </source>
</evidence>
<dbReference type="AlphaFoldDB" id="A0A1D8AUU6"/>
<dbReference type="OrthoDB" id="195770at2"/>
<dbReference type="Gene3D" id="2.10.109.10">
    <property type="entry name" value="Umud Fragment, subunit A"/>
    <property type="match status" value="1"/>
</dbReference>
<dbReference type="RefSeq" id="WP_069961894.1">
    <property type="nucleotide sequence ID" value="NZ_CP016094.1"/>
</dbReference>
<organism evidence="1 2">
    <name type="scientific">Lacunisphaera limnophila</name>
    <dbReference type="NCBI Taxonomy" id="1838286"/>
    <lineage>
        <taxon>Bacteria</taxon>
        <taxon>Pseudomonadati</taxon>
        <taxon>Verrucomicrobiota</taxon>
        <taxon>Opitutia</taxon>
        <taxon>Opitutales</taxon>
        <taxon>Opitutaceae</taxon>
        <taxon>Lacunisphaera</taxon>
    </lineage>
</organism>
<dbReference type="Proteomes" id="UP000095228">
    <property type="component" value="Chromosome"/>
</dbReference>